<organism evidence="1 2">
    <name type="scientific">Coemansia aciculifera</name>
    <dbReference type="NCBI Taxonomy" id="417176"/>
    <lineage>
        <taxon>Eukaryota</taxon>
        <taxon>Fungi</taxon>
        <taxon>Fungi incertae sedis</taxon>
        <taxon>Zoopagomycota</taxon>
        <taxon>Kickxellomycotina</taxon>
        <taxon>Kickxellomycetes</taxon>
        <taxon>Kickxellales</taxon>
        <taxon>Kickxellaceae</taxon>
        <taxon>Coemansia</taxon>
    </lineage>
</organism>
<sequence length="81" mass="9130">MTNDGATRLRSNIGLFDLAGQAENARKVQIVFQGFDQIAGQLLRQFILAGLGGGVVWHRVERLRMDLRGFNWDKQTNSQEV</sequence>
<name>A0ACC1LXG6_9FUNG</name>
<proteinExistence type="predicted"/>
<dbReference type="Proteomes" id="UP001139981">
    <property type="component" value="Unassembled WGS sequence"/>
</dbReference>
<keyword evidence="2" id="KW-1185">Reference proteome</keyword>
<feature type="non-terminal residue" evidence="1">
    <location>
        <position position="81"/>
    </location>
</feature>
<comment type="caution">
    <text evidence="1">The sequence shown here is derived from an EMBL/GenBank/DDBJ whole genome shotgun (WGS) entry which is preliminary data.</text>
</comment>
<dbReference type="EMBL" id="JANBVB010001849">
    <property type="protein sequence ID" value="KAJ2889410.1"/>
    <property type="molecule type" value="Genomic_DNA"/>
</dbReference>
<gene>
    <name evidence="1" type="ORF">IWW38_004729</name>
</gene>
<protein>
    <submittedName>
        <fullName evidence="1">Uncharacterized protein</fullName>
    </submittedName>
</protein>
<reference evidence="1" key="1">
    <citation type="submission" date="2022-07" db="EMBL/GenBank/DDBJ databases">
        <title>Phylogenomic reconstructions and comparative analyses of Kickxellomycotina fungi.</title>
        <authorList>
            <person name="Reynolds N.K."/>
            <person name="Stajich J.E."/>
            <person name="Barry K."/>
            <person name="Grigoriev I.V."/>
            <person name="Crous P."/>
            <person name="Smith M.E."/>
        </authorList>
    </citation>
    <scope>NUCLEOTIDE SEQUENCE</scope>
    <source>
        <strain evidence="1">CBS 190363</strain>
    </source>
</reference>
<evidence type="ECO:0000313" key="1">
    <source>
        <dbReference type="EMBL" id="KAJ2889410.1"/>
    </source>
</evidence>
<accession>A0ACC1LXG6</accession>
<evidence type="ECO:0000313" key="2">
    <source>
        <dbReference type="Proteomes" id="UP001139981"/>
    </source>
</evidence>